<name>A0A2T2WEG9_9FIRM</name>
<protein>
    <recommendedName>
        <fullName evidence="3">Enoyl-CoA hydratase/isomerase family protein</fullName>
    </recommendedName>
</protein>
<dbReference type="InterPro" id="IPR001753">
    <property type="entry name" value="Enoyl-CoA_hydra/iso"/>
</dbReference>
<accession>A0A2T2WEG9</accession>
<dbReference type="SUPFAM" id="SSF52096">
    <property type="entry name" value="ClpP/crotonase"/>
    <property type="match status" value="1"/>
</dbReference>
<evidence type="ECO:0000313" key="1">
    <source>
        <dbReference type="EMBL" id="PSR20641.1"/>
    </source>
</evidence>
<organism evidence="1 2">
    <name type="scientific">Sulfobacillus acidophilus</name>
    <dbReference type="NCBI Taxonomy" id="53633"/>
    <lineage>
        <taxon>Bacteria</taxon>
        <taxon>Bacillati</taxon>
        <taxon>Bacillota</taxon>
        <taxon>Clostridia</taxon>
        <taxon>Eubacteriales</taxon>
        <taxon>Clostridiales Family XVII. Incertae Sedis</taxon>
        <taxon>Sulfobacillus</taxon>
    </lineage>
</organism>
<sequence>MRAEVTLSREKQVACVWIDQPLRRNALRLNMWQQLGEVLQAVDADPTVRVVVTRGSDGTVSAGAAISEFVRAKI</sequence>
<evidence type="ECO:0008006" key="3">
    <source>
        <dbReference type="Google" id="ProtNLM"/>
    </source>
</evidence>
<proteinExistence type="predicted"/>
<dbReference type="AlphaFoldDB" id="A0A2T2WEG9"/>
<evidence type="ECO:0000313" key="2">
    <source>
        <dbReference type="Proteomes" id="UP000241848"/>
    </source>
</evidence>
<gene>
    <name evidence="1" type="ORF">C7B45_14090</name>
</gene>
<dbReference type="Pfam" id="PF00378">
    <property type="entry name" value="ECH_1"/>
    <property type="match status" value="1"/>
</dbReference>
<dbReference type="Proteomes" id="UP000241848">
    <property type="component" value="Unassembled WGS sequence"/>
</dbReference>
<reference evidence="1 2" key="1">
    <citation type="journal article" date="2014" name="BMC Genomics">
        <title>Comparison of environmental and isolate Sulfobacillus genomes reveals diverse carbon, sulfur, nitrogen, and hydrogen metabolisms.</title>
        <authorList>
            <person name="Justice N.B."/>
            <person name="Norman A."/>
            <person name="Brown C.T."/>
            <person name="Singh A."/>
            <person name="Thomas B.C."/>
            <person name="Banfield J.F."/>
        </authorList>
    </citation>
    <scope>NUCLEOTIDE SEQUENCE [LARGE SCALE GENOMIC DNA]</scope>
    <source>
        <strain evidence="1">AMDSBA3</strain>
    </source>
</reference>
<dbReference type="Gene3D" id="3.90.226.10">
    <property type="entry name" value="2-enoyl-CoA Hydratase, Chain A, domain 1"/>
    <property type="match status" value="1"/>
</dbReference>
<dbReference type="EMBL" id="PXYV01000055">
    <property type="protein sequence ID" value="PSR20641.1"/>
    <property type="molecule type" value="Genomic_DNA"/>
</dbReference>
<comment type="caution">
    <text evidence="1">The sequence shown here is derived from an EMBL/GenBank/DDBJ whole genome shotgun (WGS) entry which is preliminary data.</text>
</comment>
<dbReference type="InterPro" id="IPR029045">
    <property type="entry name" value="ClpP/crotonase-like_dom_sf"/>
</dbReference>
<dbReference type="GO" id="GO:0003824">
    <property type="term" value="F:catalytic activity"/>
    <property type="evidence" value="ECO:0007669"/>
    <property type="project" value="UniProtKB-ARBA"/>
</dbReference>